<sequence length="159" mass="18020">MAVERAGEICFPNWHRCLSHPDAKRLFDKLWTAASTTSPLADLYRNEQRLSRMLRRVFDISDAYVSSTAHSRSSSASTGGGLESFAPSRDKNLTHLILREVVFQLQHGMRLHSTDTVGYIGDPMLIPICSYEVVWLVRLSFKLSTSNEKFGFSNPYYGK</sequence>
<comment type="caution">
    <text evidence="1">The sequence shown here is derived from an EMBL/GenBank/DDBJ whole genome shotgun (WGS) entry which is preliminary data.</text>
</comment>
<gene>
    <name evidence="1" type="ORF">PsorP6_014021</name>
</gene>
<keyword evidence="2" id="KW-1185">Reference proteome</keyword>
<evidence type="ECO:0000313" key="1">
    <source>
        <dbReference type="EMBL" id="KAI9905439.1"/>
    </source>
</evidence>
<proteinExistence type="predicted"/>
<name>A0ACC0VG91_9STRA</name>
<dbReference type="Proteomes" id="UP001163321">
    <property type="component" value="Chromosome 9"/>
</dbReference>
<protein>
    <submittedName>
        <fullName evidence="1">Uncharacterized protein</fullName>
    </submittedName>
</protein>
<dbReference type="EMBL" id="CM047588">
    <property type="protein sequence ID" value="KAI9905439.1"/>
    <property type="molecule type" value="Genomic_DNA"/>
</dbReference>
<organism evidence="1 2">
    <name type="scientific">Peronosclerospora sorghi</name>
    <dbReference type="NCBI Taxonomy" id="230839"/>
    <lineage>
        <taxon>Eukaryota</taxon>
        <taxon>Sar</taxon>
        <taxon>Stramenopiles</taxon>
        <taxon>Oomycota</taxon>
        <taxon>Peronosporomycetes</taxon>
        <taxon>Peronosporales</taxon>
        <taxon>Peronosporaceae</taxon>
        <taxon>Peronosclerospora</taxon>
    </lineage>
</organism>
<accession>A0ACC0VG91</accession>
<evidence type="ECO:0000313" key="2">
    <source>
        <dbReference type="Proteomes" id="UP001163321"/>
    </source>
</evidence>
<reference evidence="1 2" key="1">
    <citation type="journal article" date="2022" name="bioRxiv">
        <title>The genome of the oomycete Peronosclerospora sorghi, a cosmopolitan pathogen of maize and sorghum, is inflated with dispersed pseudogenes.</title>
        <authorList>
            <person name="Fletcher K."/>
            <person name="Martin F."/>
            <person name="Isakeit T."/>
            <person name="Cavanaugh K."/>
            <person name="Magill C."/>
            <person name="Michelmore R."/>
        </authorList>
    </citation>
    <scope>NUCLEOTIDE SEQUENCE [LARGE SCALE GENOMIC DNA]</scope>
    <source>
        <strain evidence="1">P6</strain>
    </source>
</reference>